<dbReference type="PANTHER" id="PTHR33452">
    <property type="entry name" value="OXIDOREDUCTASE CATD-RELATED"/>
    <property type="match status" value="1"/>
</dbReference>
<evidence type="ECO:0000256" key="2">
    <source>
        <dbReference type="ARBA" id="ARBA00006679"/>
    </source>
</evidence>
<evidence type="ECO:0000256" key="5">
    <source>
        <dbReference type="ARBA" id="ARBA00022989"/>
    </source>
</evidence>
<comment type="caution">
    <text evidence="8">The sequence shown here is derived from an EMBL/GenBank/DDBJ whole genome shotgun (WGS) entry which is preliminary data.</text>
</comment>
<dbReference type="EMBL" id="MFLY01000031">
    <property type="protein sequence ID" value="OGG72791.1"/>
    <property type="molecule type" value="Genomic_DNA"/>
</dbReference>
<keyword evidence="6 7" id="KW-0472">Membrane</keyword>
<gene>
    <name evidence="8" type="ORF">A3A38_03595</name>
</gene>
<evidence type="ECO:0000256" key="1">
    <source>
        <dbReference type="ARBA" id="ARBA00004651"/>
    </source>
</evidence>
<evidence type="ECO:0000313" key="8">
    <source>
        <dbReference type="EMBL" id="OGG72791.1"/>
    </source>
</evidence>
<evidence type="ECO:0000256" key="3">
    <source>
        <dbReference type="ARBA" id="ARBA00022475"/>
    </source>
</evidence>
<name>A0A1F6EGM0_9BACT</name>
<dbReference type="InterPro" id="IPR032808">
    <property type="entry name" value="DoxX"/>
</dbReference>
<protein>
    <recommendedName>
        <fullName evidence="10">DoxX family protein</fullName>
    </recommendedName>
</protein>
<dbReference type="Pfam" id="PF07681">
    <property type="entry name" value="DoxX"/>
    <property type="match status" value="1"/>
</dbReference>
<comment type="similarity">
    <text evidence="2">Belongs to the DoxX family.</text>
</comment>
<dbReference type="GO" id="GO:0005886">
    <property type="term" value="C:plasma membrane"/>
    <property type="evidence" value="ECO:0007669"/>
    <property type="project" value="UniProtKB-SubCell"/>
</dbReference>
<proteinExistence type="inferred from homology"/>
<evidence type="ECO:0000256" key="4">
    <source>
        <dbReference type="ARBA" id="ARBA00022692"/>
    </source>
</evidence>
<keyword evidence="4 7" id="KW-0812">Transmembrane</keyword>
<evidence type="ECO:0000256" key="6">
    <source>
        <dbReference type="ARBA" id="ARBA00023136"/>
    </source>
</evidence>
<dbReference type="PANTHER" id="PTHR33452:SF1">
    <property type="entry name" value="INNER MEMBRANE PROTEIN YPHA-RELATED"/>
    <property type="match status" value="1"/>
</dbReference>
<dbReference type="InterPro" id="IPR051907">
    <property type="entry name" value="DoxX-like_oxidoreductase"/>
</dbReference>
<reference evidence="8 9" key="1">
    <citation type="journal article" date="2016" name="Nat. Commun.">
        <title>Thousands of microbial genomes shed light on interconnected biogeochemical processes in an aquifer system.</title>
        <authorList>
            <person name="Anantharaman K."/>
            <person name="Brown C.T."/>
            <person name="Hug L.A."/>
            <person name="Sharon I."/>
            <person name="Castelle C.J."/>
            <person name="Probst A.J."/>
            <person name="Thomas B.C."/>
            <person name="Singh A."/>
            <person name="Wilkins M.J."/>
            <person name="Karaoz U."/>
            <person name="Brodie E.L."/>
            <person name="Williams K.H."/>
            <person name="Hubbard S.S."/>
            <person name="Banfield J.F."/>
        </authorList>
    </citation>
    <scope>NUCLEOTIDE SEQUENCE [LARGE SCALE GENOMIC DNA]</scope>
</reference>
<feature type="transmembrane region" description="Helical" evidence="7">
    <location>
        <begin position="9"/>
        <end position="28"/>
    </location>
</feature>
<keyword evidence="5 7" id="KW-1133">Transmembrane helix</keyword>
<sequence length="122" mass="13166">MTRTQIGVLVLRLGLAVLFLWFGFSQLLDGLNWVSWVPEWAVNLLHLPPAMIVLGNGLFEVIGGTLLALGILVRPVALVLALHLAVITFEIGLNSIGLRDFGLTMATFALALLGPDEYSLDA</sequence>
<evidence type="ECO:0000313" key="9">
    <source>
        <dbReference type="Proteomes" id="UP000177306"/>
    </source>
</evidence>
<keyword evidence="3" id="KW-1003">Cell membrane</keyword>
<evidence type="ECO:0000256" key="7">
    <source>
        <dbReference type="SAM" id="Phobius"/>
    </source>
</evidence>
<comment type="subcellular location">
    <subcellularLocation>
        <location evidence="1">Cell membrane</location>
        <topology evidence="1">Multi-pass membrane protein</topology>
    </subcellularLocation>
</comment>
<accession>A0A1F6EGM0</accession>
<evidence type="ECO:0008006" key="10">
    <source>
        <dbReference type="Google" id="ProtNLM"/>
    </source>
</evidence>
<organism evidence="8 9">
    <name type="scientific">Candidatus Kaiserbacteria bacterium RIFCSPLOWO2_01_FULL_53_17</name>
    <dbReference type="NCBI Taxonomy" id="1798511"/>
    <lineage>
        <taxon>Bacteria</taxon>
        <taxon>Candidatus Kaiseribacteriota</taxon>
    </lineage>
</organism>
<dbReference type="Proteomes" id="UP000177306">
    <property type="component" value="Unassembled WGS sequence"/>
</dbReference>
<feature type="transmembrane region" description="Helical" evidence="7">
    <location>
        <begin position="66"/>
        <end position="89"/>
    </location>
</feature>
<dbReference type="AlphaFoldDB" id="A0A1F6EGM0"/>